<feature type="region of interest" description="Disordered" evidence="4">
    <location>
        <begin position="1"/>
        <end position="37"/>
    </location>
</feature>
<name>A0ABQ3MFR1_9PSEU</name>
<dbReference type="PANTHER" id="PTHR45527">
    <property type="entry name" value="NONRIBOSOMAL PEPTIDE SYNTHETASE"/>
    <property type="match status" value="1"/>
</dbReference>
<dbReference type="NCBIfam" id="TIGR01686">
    <property type="entry name" value="FkbH"/>
    <property type="match status" value="1"/>
</dbReference>
<evidence type="ECO:0000259" key="6">
    <source>
        <dbReference type="PROSITE" id="PS51819"/>
    </source>
</evidence>
<dbReference type="Gene3D" id="1.10.287.490">
    <property type="entry name" value="Helix hairpin bin"/>
    <property type="match status" value="1"/>
</dbReference>
<dbReference type="InterPro" id="IPR020845">
    <property type="entry name" value="AMP-binding_CS"/>
</dbReference>
<proteinExistence type="predicted"/>
<dbReference type="InterPro" id="IPR023213">
    <property type="entry name" value="CAT-like_dom_sf"/>
</dbReference>
<gene>
    <name evidence="7" type="ORF">GCM10017774_39650</name>
</gene>
<dbReference type="InterPro" id="IPR009081">
    <property type="entry name" value="PP-bd_ACP"/>
</dbReference>
<comment type="cofactor">
    <cofactor evidence="1">
        <name>pantetheine 4'-phosphate</name>
        <dbReference type="ChEBI" id="CHEBI:47942"/>
    </cofactor>
</comment>
<dbReference type="InterPro" id="IPR029068">
    <property type="entry name" value="Glyas_Bleomycin-R_OHBP_Dase"/>
</dbReference>
<evidence type="ECO:0000313" key="8">
    <source>
        <dbReference type="Proteomes" id="UP000605568"/>
    </source>
</evidence>
<feature type="domain" description="VOC" evidence="6">
    <location>
        <begin position="2008"/>
        <end position="2137"/>
    </location>
</feature>
<dbReference type="SUPFAM" id="SSF52777">
    <property type="entry name" value="CoA-dependent acyltransferases"/>
    <property type="match status" value="6"/>
</dbReference>
<sequence>MSDTPNATPAASGPTPAAMSSPTANSTPAAASSAAEARRRLLAKRLRGNAKQRSEGPRVGRGALLPVQERLWVHQQVEPGSTAFSICEAVRVDGPLDVAALRDAAVEVSERHETLRTTFHAEDGVAHTLTHESLPPEVTVLDSTVDAAVTRAVTRPFDLTTGPLMRLDVVPDGQAHVLVLSTHHIIADGWSMSLLITELTAAYLRRTGAPIPSPEPLRAHWSNVVRAHQAKSTVDEQLAYWRAELHTLPDRPADESAEGGTVPVALSPASTEALQAACAAHGVTPYMVLLAAFAVVVARRTGTARPVVGMPVAGRQAPEYEALIGYFANTLPISVPVAETGAGLWAACRTAVLGALDHQDVSLSEIAGAVGGHNRPLFQALFALQNYPYEPITSDGLTVTPIPLPKTEAKLDLSLYLYERDGALQGYLEHRLARWSTAQATAIAEDVVRTLTAMLADPAAVLDHDLPAAEQRRLLDAGAGPVRERPVTTVHGLVEASAARAPDAIALVDADGTELSYATLDRRANQLAHRLIASGLRRGERVAVVLPHGAPLVVTLLAVLKAGGAFVPVDPAYPADRVATMTRVAGSVLTIDGELPADDQPAHAPAVEVHPDDLAYVVFTSGSTGVPKGIAVTHRGVVNHNLATVEVFGLTAADRVLHVSSPGFDATIEEIFPALACGATVVARTQDAIDSFTGFDRFVARHRITVLPLPTAYWEGWYEELRAAGTGPARSVRMVTLSGQRVNAVLVRQWECGAATGHVALVNTYGPTEATVTTTTFTVAPDAAAAPRQGEIPIGSPWPNYRTYVVDDRFRLVPDGATGELCVGGVGVSLGYLGAPAATADRFVPDPFAPEPGARMYRTGDYVTRRPDGTLAFVGRIDGQVKVRGNRVETGEVEAVLAAHPAVSQCVVVAYPVGAGDHRLGAHVVLREDVTGDQLAAHVAGRLPAYMVPGGFAVHDTLPLTPHGKVDRRALPEPDVSTSDSEPPAGPTETALAALWREVLGDQPIGRGDDFFGRGGTSLSATALASRIERDLSRALPLRELFANPVLAAMARAVDAAAVSTLAPINPVPDTDLPASPAQRRVYLIQESAREATSYNMPMALRVTEPVDPANVRDALQRLVDRHESLRTTFHLVDGEVRQRVRPHAEAEFTTSVVDGDPDLREQVRPFDLARDTLLRAQWFTTPTSGVLFLDVHHIAADGASVQVLVEEFLALLGGAQLPATGVRYRDFAHWQRLAAPARTPALREHWAARVENLPALTFPYDHDRPAARTFAGFTSTFTVDPATTAALSALARDEGATLNIALLAAYAAALSRYAGQQEVVIGSLVAGRTHPDVDRVVGMFANFLPLRVSLTPGDTFRTLLDRTRDHALADYDHQDLPFEEIVALAGRQHGHNPLFDTMLIFQEDRGRVAATDGYEALPVEHGTSKLDLKLDVFPEPGGSLTVQAEANAALLEPDTVRRFVEHLLELCAEVSAQPDAPLASLAPLSPADQARIDAARRLDLLVVSSFTADPIGAPYLWWCEQFGHRGQVRFGAFGQVFQELLDPASGWHTHPGPALLLVRFEDWPAEERSYTELLAALRSTTAGPRLVAVLPSELEISRRWRRDLAGLPVTVIDLGAALDRSGVAEWDDPEAFALGAVPYTEEFFAVAGTEVARRVLGAVRAPFKVIAVDADDTLWRGVVGEDGPQGVVVDEPARALQELLLRKRSDGMVLVLLSKNAEQDVRDVFAQNTGMVLREEHFTAIRADWRPKHENLAEVVAQLGIGLDSVVFLDDSAAECAAMVAALPQVLTFRVPADARFLDHVWAFDSHQVTDEDRQRAERYRAELRRRDDLEAAPSLTGFLAGLGLRASFTAATPGELDRVAQLTQRTNQFNLSGLRLTRSEVDGRRAHVLRVSDRFGDHGLTGVVLSTVADGALHLDNVLLSCRVLGRTVEEAVLAGVAELCREHGLDRVTADHTATERNQPARAFLDDYGWRPAGGTRWEIPVSALPRRPRYVELSFTAPRTVRFGLDHVGVAVRSLAEARAALTGAGFHETAAAHDPLQRSSLAMFERAGSPRVELVAPDGEDSPTAGLLDRAGERPYHLCYRVDSINEAVESLRAAGIALDAVADAVPAVLFGGRLVQFFSVAGVGLVELVEGPAAEYGSAVVHRIGDAAAERFFTAVGHSTAELVRGPGDPGPLGLRGDVPAFLAAPPAPQRTTTAPRDLPRWQDDQPDVDRLVHRAHHVPLRHVVPVDLITAYRRAAATAGSGEPYVAPRTGTETGVTAAFEQVLGVDQVGVHDSFFALGGNSLQAVTLLAHLNRALGTDLRLQQLFEQPTPAGLATAPAEQGDALVLPVAPEGRVVPATAAQRRFFVLQRIDPGGTQYNLPHLMELTGELDVERVRAAFRALVARHEALRTSFRLDGAELVQVVHDDVRADLAEVAEDLAPQEIFARFVRPFDLEDAPLARMVLVRSPRRSHLLVDIHHAVADGTSIGLLVGEFARLYAGEVLPPVRQYRDWAALERSEQYARRLADSQDHWLSRFAELPQPLDLPADHPRPPVQSAEGDSVRFTVPADVAAGLRRAGQAADTTLFATMLAGLYVTLWRHSGQTDLVVGSPFAGRTVPGTETITGPFLNTLPLRAFVEPGATVADLLGQVRTTVAESLRHQDYPFDDLVERLGVVRDPSRNPLYDVMFAFQNMDLADADLPGVSVRQPDVETGRSLFDLELRARPEGDVVECRLDFAVRLFRRETAEAFVRRFLTVLTGLATPGQALADLDVLGPDERAALVAGLGSREADLPAGATVLSRIEEVAAADPGRTAVVADGTSLSYGELVAGAAAVAGLLAGLRREQVVGVLARRGPAMITAMLGVWRAGGAFVLLDPGQPDERQLGMLTDAGCEVVLAQPGLLSDTLATRFDGRVVPLDLTGPPGDRAPLTQDDLAYVLFTSGSTGRPKGAMVEQRGMLNHMLAKVEDLGLDAGTALVQNAGPSFDIVVWQCLGALVAGGRTVVVSDDAMTDPRVLLRETSEATVLEVVPSMLEVMLDLLEREPRRLPHLRTLVSTGEALPRPLAARWLAAHPGVALVNAYGPTEASDDITHLTVDPRLGDGTVPLGHPIRNARIYVVDRAIPLGPAALVPTGVKGEICVAGPCVGRGYVNDPERTAAAFADDPFEGGRLYRTGDLGRWLPDGALEFLGRADSQVKLRGHRVELGEVEAALGEDPSVTAAVVRVQRAAGRPERLVAYVVAEPAHAFDERDVLDRVAKSVPGYMVPDVVLRLDRLPLTRNGKVDRKALPEPEWTTARAETPLSSDTERLVAEIFAEVLGAEVRDAAADFFELGGHSLRVVALLVLLQARTGIELPVADVFADPTVRGIAQRVDQVRASGVSAVRVHHLLGRPGDPPVFLFPPIAGWGTVYLGLSESLPGHAVHAFDFVEDEHRVAHYADLVERHANGPLVLGGYSAGGNLAFEVARELESRGHDVGRVVLFDSMPCTDSDSEQTAVLADRIRADMAEGLALLDPVLQRVLSDPHLQERAATKRARYTEYWNSLAHRGSVTAPITLVRAEQSALDDEALAGWRRLTPELTVVAGSGRHAEMMTGDPVVPNALLLGEVLG</sequence>
<evidence type="ECO:0000256" key="2">
    <source>
        <dbReference type="ARBA" id="ARBA00022450"/>
    </source>
</evidence>
<protein>
    <recommendedName>
        <fullName evidence="9">Amino acid adenylation domain-containing protein</fullName>
    </recommendedName>
</protein>
<dbReference type="InterPro" id="IPR029058">
    <property type="entry name" value="AB_hydrolase_fold"/>
</dbReference>
<dbReference type="Gene3D" id="3.30.559.10">
    <property type="entry name" value="Chloramphenicol acetyltransferase-like domain"/>
    <property type="match status" value="3"/>
</dbReference>
<dbReference type="PANTHER" id="PTHR45527:SF1">
    <property type="entry name" value="FATTY ACID SYNTHASE"/>
    <property type="match status" value="1"/>
</dbReference>
<dbReference type="InterPro" id="IPR025110">
    <property type="entry name" value="AMP-bd_C"/>
</dbReference>
<keyword evidence="3" id="KW-0597">Phosphoprotein</keyword>
<dbReference type="Gene3D" id="3.30.559.30">
    <property type="entry name" value="Nonribosomal peptide synthetase, condensation domain"/>
    <property type="match status" value="3"/>
</dbReference>
<dbReference type="Gene3D" id="3.40.50.1110">
    <property type="entry name" value="SGNH hydrolase"/>
    <property type="match status" value="1"/>
</dbReference>
<dbReference type="Gene3D" id="1.10.1200.10">
    <property type="entry name" value="ACP-like"/>
    <property type="match status" value="3"/>
</dbReference>
<organism evidence="7 8">
    <name type="scientific">Lentzea cavernae</name>
    <dbReference type="NCBI Taxonomy" id="2020703"/>
    <lineage>
        <taxon>Bacteria</taxon>
        <taxon>Bacillati</taxon>
        <taxon>Actinomycetota</taxon>
        <taxon>Actinomycetes</taxon>
        <taxon>Pseudonocardiales</taxon>
        <taxon>Pseudonocardiaceae</taxon>
        <taxon>Lentzea</taxon>
    </lineage>
</organism>
<dbReference type="PROSITE" id="PS50075">
    <property type="entry name" value="CARRIER"/>
    <property type="match status" value="3"/>
</dbReference>
<dbReference type="InterPro" id="IPR020806">
    <property type="entry name" value="PKS_PP-bd"/>
</dbReference>
<dbReference type="EMBL" id="BNAR01000005">
    <property type="protein sequence ID" value="GHH42762.1"/>
    <property type="molecule type" value="Genomic_DNA"/>
</dbReference>
<dbReference type="SUPFAM" id="SSF53474">
    <property type="entry name" value="alpha/beta-Hydrolases"/>
    <property type="match status" value="1"/>
</dbReference>
<dbReference type="InterPro" id="IPR036736">
    <property type="entry name" value="ACP-like_sf"/>
</dbReference>
<dbReference type="CDD" id="cd05930">
    <property type="entry name" value="A_NRPS"/>
    <property type="match status" value="2"/>
</dbReference>
<feature type="domain" description="Carrier" evidence="5">
    <location>
        <begin position="3286"/>
        <end position="3361"/>
    </location>
</feature>
<evidence type="ECO:0000256" key="1">
    <source>
        <dbReference type="ARBA" id="ARBA00001957"/>
    </source>
</evidence>
<dbReference type="Pfam" id="PF13669">
    <property type="entry name" value="Glyoxalase_4"/>
    <property type="match status" value="1"/>
</dbReference>
<dbReference type="Gene3D" id="3.40.50.12780">
    <property type="entry name" value="N-terminal domain of ligase-like"/>
    <property type="match status" value="2"/>
</dbReference>
<dbReference type="Pfam" id="PF00550">
    <property type="entry name" value="PP-binding"/>
    <property type="match status" value="3"/>
</dbReference>
<accession>A0ABQ3MFR1</accession>
<feature type="domain" description="Carrier" evidence="5">
    <location>
        <begin position="2254"/>
        <end position="2329"/>
    </location>
</feature>
<dbReference type="SMART" id="SM00824">
    <property type="entry name" value="PKS_TE"/>
    <property type="match status" value="1"/>
</dbReference>
<dbReference type="InterPro" id="IPR001031">
    <property type="entry name" value="Thioesterase"/>
</dbReference>
<keyword evidence="2" id="KW-0596">Phosphopantetheine</keyword>
<dbReference type="Proteomes" id="UP000605568">
    <property type="component" value="Unassembled WGS sequence"/>
</dbReference>
<dbReference type="InterPro" id="IPR036412">
    <property type="entry name" value="HAD-like_sf"/>
</dbReference>
<dbReference type="SMART" id="SM00823">
    <property type="entry name" value="PKS_PP"/>
    <property type="match status" value="3"/>
</dbReference>
<dbReference type="Gene3D" id="3.40.50.1820">
    <property type="entry name" value="alpha/beta hydrolase"/>
    <property type="match status" value="1"/>
</dbReference>
<feature type="domain" description="Carrier" evidence="5">
    <location>
        <begin position="983"/>
        <end position="1058"/>
    </location>
</feature>
<dbReference type="Pfam" id="PF00975">
    <property type="entry name" value="Thioesterase"/>
    <property type="match status" value="1"/>
</dbReference>
<dbReference type="Gene3D" id="3.40.50.1000">
    <property type="entry name" value="HAD superfamily/HAD-like"/>
    <property type="match status" value="1"/>
</dbReference>
<evidence type="ECO:0008006" key="9">
    <source>
        <dbReference type="Google" id="ProtNLM"/>
    </source>
</evidence>
<dbReference type="Pfam" id="PF13193">
    <property type="entry name" value="AMP-binding_C"/>
    <property type="match status" value="2"/>
</dbReference>
<dbReference type="InterPro" id="IPR006162">
    <property type="entry name" value="Ppantetheine_attach_site"/>
</dbReference>
<dbReference type="Gene3D" id="3.30.300.30">
    <property type="match status" value="2"/>
</dbReference>
<dbReference type="InterPro" id="IPR036514">
    <property type="entry name" value="SGNH_hydro_sf"/>
</dbReference>
<feature type="compositionally biased region" description="Low complexity" evidence="4">
    <location>
        <begin position="1"/>
        <end position="35"/>
    </location>
</feature>
<dbReference type="InterPro" id="IPR023214">
    <property type="entry name" value="HAD_sf"/>
</dbReference>
<dbReference type="PROSITE" id="PS00455">
    <property type="entry name" value="AMP_BINDING"/>
    <property type="match status" value="2"/>
</dbReference>
<dbReference type="InterPro" id="IPR010071">
    <property type="entry name" value="AA_adenyl_dom"/>
</dbReference>
<feature type="region of interest" description="Disordered" evidence="4">
    <location>
        <begin position="963"/>
        <end position="988"/>
    </location>
</feature>
<dbReference type="PROSITE" id="PS00012">
    <property type="entry name" value="PHOSPHOPANTETHEINE"/>
    <property type="match status" value="2"/>
</dbReference>
<evidence type="ECO:0000256" key="4">
    <source>
        <dbReference type="SAM" id="MobiDB-lite"/>
    </source>
</evidence>
<dbReference type="InterPro" id="IPR010033">
    <property type="entry name" value="HAD_SF_ppase_IIIC"/>
</dbReference>
<dbReference type="InterPro" id="IPR045851">
    <property type="entry name" value="AMP-bd_C_sf"/>
</dbReference>
<dbReference type="Pfam" id="PF00501">
    <property type="entry name" value="AMP-binding"/>
    <property type="match status" value="2"/>
</dbReference>
<dbReference type="SUPFAM" id="SSF54593">
    <property type="entry name" value="Glyoxalase/Bleomycin resistance protein/Dihydroxybiphenyl dioxygenase"/>
    <property type="match status" value="1"/>
</dbReference>
<dbReference type="InterPro" id="IPR010037">
    <property type="entry name" value="FkbH_domain"/>
</dbReference>
<dbReference type="SUPFAM" id="SSF56784">
    <property type="entry name" value="HAD-like"/>
    <property type="match status" value="1"/>
</dbReference>
<dbReference type="NCBIfam" id="TIGR01681">
    <property type="entry name" value="HAD-SF-IIIC"/>
    <property type="match status" value="1"/>
</dbReference>
<dbReference type="PROSITE" id="PS51819">
    <property type="entry name" value="VOC"/>
    <property type="match status" value="1"/>
</dbReference>
<dbReference type="Pfam" id="PF00668">
    <property type="entry name" value="Condensation"/>
    <property type="match status" value="3"/>
</dbReference>
<dbReference type="CDD" id="cd19531">
    <property type="entry name" value="LCL_NRPS-like"/>
    <property type="match status" value="3"/>
</dbReference>
<dbReference type="SUPFAM" id="SSF47336">
    <property type="entry name" value="ACP-like"/>
    <property type="match status" value="3"/>
</dbReference>
<dbReference type="SUPFAM" id="SSF56801">
    <property type="entry name" value="Acetyl-CoA synthetase-like"/>
    <property type="match status" value="2"/>
</dbReference>
<dbReference type="InterPro" id="IPR020802">
    <property type="entry name" value="TesA-like"/>
</dbReference>
<evidence type="ECO:0000256" key="3">
    <source>
        <dbReference type="ARBA" id="ARBA00022553"/>
    </source>
</evidence>
<dbReference type="RefSeq" id="WP_191299470.1">
    <property type="nucleotide sequence ID" value="NZ_BNAR01000005.1"/>
</dbReference>
<reference evidence="8" key="1">
    <citation type="journal article" date="2019" name="Int. J. Syst. Evol. Microbiol.">
        <title>The Global Catalogue of Microorganisms (GCM) 10K type strain sequencing project: providing services to taxonomists for standard genome sequencing and annotation.</title>
        <authorList>
            <consortium name="The Broad Institute Genomics Platform"/>
            <consortium name="The Broad Institute Genome Sequencing Center for Infectious Disease"/>
            <person name="Wu L."/>
            <person name="Ma J."/>
        </authorList>
    </citation>
    <scope>NUCLEOTIDE SEQUENCE [LARGE SCALE GENOMIC DNA]</scope>
    <source>
        <strain evidence="8">CGMCC 4.7367</strain>
    </source>
</reference>
<evidence type="ECO:0000259" key="5">
    <source>
        <dbReference type="PROSITE" id="PS50075"/>
    </source>
</evidence>
<evidence type="ECO:0000313" key="7">
    <source>
        <dbReference type="EMBL" id="GHH42762.1"/>
    </source>
</evidence>
<dbReference type="InterPro" id="IPR001242">
    <property type="entry name" value="Condensation_dom"/>
</dbReference>
<dbReference type="InterPro" id="IPR000873">
    <property type="entry name" value="AMP-dep_synth/lig_dom"/>
</dbReference>
<dbReference type="NCBIfam" id="TIGR01733">
    <property type="entry name" value="AA-adenyl-dom"/>
    <property type="match status" value="2"/>
</dbReference>
<keyword evidence="8" id="KW-1185">Reference proteome</keyword>
<dbReference type="Gene3D" id="3.10.180.10">
    <property type="entry name" value="2,3-Dihydroxybiphenyl 1,2-Dioxygenase, domain 1"/>
    <property type="match status" value="1"/>
</dbReference>
<dbReference type="InterPro" id="IPR037523">
    <property type="entry name" value="VOC_core"/>
</dbReference>
<comment type="caution">
    <text evidence="7">The sequence shown here is derived from an EMBL/GenBank/DDBJ whole genome shotgun (WGS) entry which is preliminary data.</text>
</comment>
<dbReference type="InterPro" id="IPR042099">
    <property type="entry name" value="ANL_N_sf"/>
</dbReference>